<dbReference type="PANTHER" id="PTHR11661:SF2">
    <property type="entry name" value="LARGE RIBOSOMAL SUBUNIT PROTEIN UL11"/>
    <property type="match status" value="1"/>
</dbReference>
<accession>A0AAN6PP82</accession>
<feature type="compositionally biased region" description="Polar residues" evidence="6">
    <location>
        <begin position="222"/>
        <end position="234"/>
    </location>
</feature>
<dbReference type="GO" id="GO:0070180">
    <property type="term" value="F:large ribosomal subunit rRNA binding"/>
    <property type="evidence" value="ECO:0007669"/>
    <property type="project" value="TreeGrafter"/>
</dbReference>
<dbReference type="SMART" id="SM00649">
    <property type="entry name" value="RL11"/>
    <property type="match status" value="1"/>
</dbReference>
<dbReference type="Pfam" id="PF03946">
    <property type="entry name" value="Ribosomal_L11_N"/>
    <property type="match status" value="1"/>
</dbReference>
<dbReference type="Gene3D" id="1.10.10.250">
    <property type="entry name" value="Ribosomal protein L11, C-terminal domain"/>
    <property type="match status" value="1"/>
</dbReference>
<dbReference type="GO" id="GO:0002181">
    <property type="term" value="P:cytoplasmic translation"/>
    <property type="evidence" value="ECO:0007669"/>
    <property type="project" value="UniProtKB-ARBA"/>
</dbReference>
<dbReference type="PANTHER" id="PTHR11661">
    <property type="entry name" value="60S RIBOSOMAL PROTEIN L12"/>
    <property type="match status" value="1"/>
</dbReference>
<dbReference type="InterPro" id="IPR020784">
    <property type="entry name" value="Ribosomal_uL11_N"/>
</dbReference>
<dbReference type="GO" id="GO:0000027">
    <property type="term" value="P:ribosomal large subunit assembly"/>
    <property type="evidence" value="ECO:0007669"/>
    <property type="project" value="UniProtKB-ARBA"/>
</dbReference>
<dbReference type="SUPFAM" id="SSF54747">
    <property type="entry name" value="Ribosomal L11/L12e N-terminal domain"/>
    <property type="match status" value="1"/>
</dbReference>
<reference evidence="10" key="1">
    <citation type="journal article" date="2023" name="Mol. Phylogenet. Evol.">
        <title>Genome-scale phylogeny and comparative genomics of the fungal order Sordariales.</title>
        <authorList>
            <person name="Hensen N."/>
            <person name="Bonometti L."/>
            <person name="Westerberg I."/>
            <person name="Brannstrom I.O."/>
            <person name="Guillou S."/>
            <person name="Cros-Aarteil S."/>
            <person name="Calhoun S."/>
            <person name="Haridas S."/>
            <person name="Kuo A."/>
            <person name="Mondo S."/>
            <person name="Pangilinan J."/>
            <person name="Riley R."/>
            <person name="LaButti K."/>
            <person name="Andreopoulos B."/>
            <person name="Lipzen A."/>
            <person name="Chen C."/>
            <person name="Yan M."/>
            <person name="Daum C."/>
            <person name="Ng V."/>
            <person name="Clum A."/>
            <person name="Steindorff A."/>
            <person name="Ohm R.A."/>
            <person name="Martin F."/>
            <person name="Silar P."/>
            <person name="Natvig D.O."/>
            <person name="Lalanne C."/>
            <person name="Gautier V."/>
            <person name="Ament-Velasquez S.L."/>
            <person name="Kruys A."/>
            <person name="Hutchinson M.I."/>
            <person name="Powell A.J."/>
            <person name="Barry K."/>
            <person name="Miller A.N."/>
            <person name="Grigoriev I.V."/>
            <person name="Debuchy R."/>
            <person name="Gladieux P."/>
            <person name="Hiltunen Thoren M."/>
            <person name="Johannesson H."/>
        </authorList>
    </citation>
    <scope>NUCLEOTIDE SEQUENCE [LARGE SCALE GENOMIC DNA]</scope>
    <source>
        <strain evidence="10">CBS 284.82</strain>
    </source>
</reference>
<evidence type="ECO:0000256" key="2">
    <source>
        <dbReference type="ARBA" id="ARBA00010537"/>
    </source>
</evidence>
<evidence type="ECO:0000259" key="8">
    <source>
        <dbReference type="Pfam" id="PF03946"/>
    </source>
</evidence>
<dbReference type="GO" id="GO:0003735">
    <property type="term" value="F:structural constituent of ribosome"/>
    <property type="evidence" value="ECO:0007669"/>
    <property type="project" value="InterPro"/>
</dbReference>
<protein>
    <submittedName>
        <fullName evidence="9">Ribosomal protein L11</fullName>
    </submittedName>
</protein>
<dbReference type="GO" id="GO:0022625">
    <property type="term" value="C:cytosolic large ribosomal subunit"/>
    <property type="evidence" value="ECO:0007669"/>
    <property type="project" value="TreeGrafter"/>
</dbReference>
<comment type="caution">
    <text evidence="9">The sequence shown here is derived from an EMBL/GenBank/DDBJ whole genome shotgun (WGS) entry which is preliminary data.</text>
</comment>
<dbReference type="HAMAP" id="MF_00736">
    <property type="entry name" value="Ribosomal_uL11"/>
    <property type="match status" value="1"/>
</dbReference>
<dbReference type="CDD" id="cd00349">
    <property type="entry name" value="Ribosomal_L11"/>
    <property type="match status" value="1"/>
</dbReference>
<name>A0AAN6PP82_9PEZI</name>
<dbReference type="Proteomes" id="UP001303115">
    <property type="component" value="Unassembled WGS sequence"/>
</dbReference>
<dbReference type="FunFam" id="3.30.1550.10:FF:000002">
    <property type="entry name" value="60S ribosomal protein L12"/>
    <property type="match status" value="1"/>
</dbReference>
<proteinExistence type="inferred from homology"/>
<evidence type="ECO:0000256" key="1">
    <source>
        <dbReference type="ARBA" id="ARBA00004021"/>
    </source>
</evidence>
<keyword evidence="3 5" id="KW-0689">Ribosomal protein</keyword>
<evidence type="ECO:0000259" key="7">
    <source>
        <dbReference type="Pfam" id="PF00298"/>
    </source>
</evidence>
<dbReference type="Pfam" id="PF00298">
    <property type="entry name" value="Ribosomal_L11"/>
    <property type="match status" value="1"/>
</dbReference>
<dbReference type="FunFam" id="1.10.10.250:FF:000002">
    <property type="entry name" value="60S ribosomal protein L12"/>
    <property type="match status" value="1"/>
</dbReference>
<organism evidence="9 10">
    <name type="scientific">Parachaetomium inaequale</name>
    <dbReference type="NCBI Taxonomy" id="2588326"/>
    <lineage>
        <taxon>Eukaryota</taxon>
        <taxon>Fungi</taxon>
        <taxon>Dikarya</taxon>
        <taxon>Ascomycota</taxon>
        <taxon>Pezizomycotina</taxon>
        <taxon>Sordariomycetes</taxon>
        <taxon>Sordariomycetidae</taxon>
        <taxon>Sordariales</taxon>
        <taxon>Chaetomiaceae</taxon>
        <taxon>Parachaetomium</taxon>
    </lineage>
</organism>
<dbReference type="InterPro" id="IPR020785">
    <property type="entry name" value="Ribosomal_uL11_CS"/>
</dbReference>
<sequence>PKIDPNEIKIIHLRATGGEVGASSALAPKIGPLGLSPKKVGEDIAKATGDWKGLRVTVKLTIQNRQAAVSVVPTASSLIIRALKEPPRDRKKEKNIKHNKSVSLDEIIDIARTMKYKSFSKDLKGCVKEILGTAFSVGCQVDGKSPKAVSDAIEEGEIDSTFFFFFPPPFFPFSSCFSFFFFRIRVVLSSHVPLSFCPTAIQSRKLLPQFSGRSAGMRASDRSSPVDSAFTFTG</sequence>
<dbReference type="InterPro" id="IPR036769">
    <property type="entry name" value="Ribosomal_uL11_C_sf"/>
</dbReference>
<gene>
    <name evidence="9" type="ORF">C8A01DRAFT_12994</name>
</gene>
<keyword evidence="4 5" id="KW-0687">Ribonucleoprotein</keyword>
<dbReference type="AlphaFoldDB" id="A0AAN6PP82"/>
<dbReference type="SUPFAM" id="SSF46906">
    <property type="entry name" value="Ribosomal protein L11, C-terminal domain"/>
    <property type="match status" value="1"/>
</dbReference>
<feature type="domain" description="Large ribosomal subunit protein uL11 N-terminal" evidence="8">
    <location>
        <begin position="11"/>
        <end position="67"/>
    </location>
</feature>
<dbReference type="InterPro" id="IPR020783">
    <property type="entry name" value="Ribosomal_uL11_C"/>
</dbReference>
<dbReference type="InterPro" id="IPR036796">
    <property type="entry name" value="Ribosomal_uL11_N_sf"/>
</dbReference>
<comment type="similarity">
    <text evidence="2 5">Belongs to the universal ribosomal protein uL11 family.</text>
</comment>
<evidence type="ECO:0000256" key="6">
    <source>
        <dbReference type="SAM" id="MobiDB-lite"/>
    </source>
</evidence>
<evidence type="ECO:0000256" key="4">
    <source>
        <dbReference type="ARBA" id="ARBA00023274"/>
    </source>
</evidence>
<feature type="region of interest" description="Disordered" evidence="6">
    <location>
        <begin position="214"/>
        <end position="234"/>
    </location>
</feature>
<feature type="domain" description="Large ribosomal subunit protein uL11 C-terminal" evidence="7">
    <location>
        <begin position="72"/>
        <end position="141"/>
    </location>
</feature>
<comment type="function">
    <text evidence="1">Component of the ribosome, a large ribonucleoprotein complex responsible for the synthesis of proteins in the cell. The small ribosomal subunit (SSU) binds messenger RNAs (mRNAs) and translates the encoded message by selecting cognate aminoacyl-transfer RNA (tRNA) molecules. The large subunit (LSU) contains the ribosomal catalytic site termed the peptidyl transferase center (PTC), which catalyzes the formation of peptide bonds, thereby polymerizing the amino acids delivered by tRNAs into a polypeptide chain. The nascent polypeptides leave the ribosome through a tunnel in the LSU and interact with protein factors that function in enzymatic processing, targeting, and the membrane insertion of nascent chains at the exit of the ribosomal tunnel.</text>
</comment>
<dbReference type="InterPro" id="IPR000911">
    <property type="entry name" value="Ribosomal_uL11"/>
</dbReference>
<evidence type="ECO:0000313" key="10">
    <source>
        <dbReference type="Proteomes" id="UP001303115"/>
    </source>
</evidence>
<evidence type="ECO:0000256" key="5">
    <source>
        <dbReference type="RuleBase" id="RU003978"/>
    </source>
</evidence>
<dbReference type="Gene3D" id="3.30.1550.10">
    <property type="entry name" value="Ribosomal protein L11/L12, N-terminal domain"/>
    <property type="match status" value="1"/>
</dbReference>
<evidence type="ECO:0000313" key="9">
    <source>
        <dbReference type="EMBL" id="KAK4043483.1"/>
    </source>
</evidence>
<dbReference type="EMBL" id="MU854327">
    <property type="protein sequence ID" value="KAK4043483.1"/>
    <property type="molecule type" value="Genomic_DNA"/>
</dbReference>
<dbReference type="PROSITE" id="PS00359">
    <property type="entry name" value="RIBOSOMAL_L11"/>
    <property type="match status" value="1"/>
</dbReference>
<evidence type="ECO:0000256" key="3">
    <source>
        <dbReference type="ARBA" id="ARBA00022980"/>
    </source>
</evidence>
<feature type="non-terminal residue" evidence="9">
    <location>
        <position position="1"/>
    </location>
</feature>
<keyword evidence="10" id="KW-1185">Reference proteome</keyword>